<evidence type="ECO:0000256" key="9">
    <source>
        <dbReference type="SAM" id="SignalP"/>
    </source>
</evidence>
<protein>
    <submittedName>
        <fullName evidence="10">Enoyl-acyl carrier reductase enr</fullName>
    </submittedName>
</protein>
<dbReference type="OrthoDB" id="329430at2759"/>
<evidence type="ECO:0000256" key="6">
    <source>
        <dbReference type="ARBA" id="ARBA00023098"/>
    </source>
</evidence>
<accession>A0A2C6LCF4</accession>
<evidence type="ECO:0000256" key="4">
    <source>
        <dbReference type="ARBA" id="ARBA00022832"/>
    </source>
</evidence>
<feature type="chain" id="PRO_5011976620" evidence="9">
    <location>
        <begin position="32"/>
        <end position="419"/>
    </location>
</feature>
<dbReference type="EMBL" id="MIGC01000552">
    <property type="protein sequence ID" value="PHJ24755.1"/>
    <property type="molecule type" value="Genomic_DNA"/>
</dbReference>
<dbReference type="NCBIfam" id="NF004957">
    <property type="entry name" value="PRK06300.1"/>
    <property type="match status" value="1"/>
</dbReference>
<keyword evidence="7" id="KW-0275">Fatty acid biosynthesis</keyword>
<evidence type="ECO:0000256" key="8">
    <source>
        <dbReference type="SAM" id="MobiDB-lite"/>
    </source>
</evidence>
<keyword evidence="11" id="KW-1185">Reference proteome</keyword>
<keyword evidence="6" id="KW-0443">Lipid metabolism</keyword>
<keyword evidence="3" id="KW-0444">Lipid biosynthesis</keyword>
<gene>
    <name evidence="10" type="ORF">CSUI_001389</name>
</gene>
<dbReference type="InterPro" id="IPR002347">
    <property type="entry name" value="SDR_fam"/>
</dbReference>
<evidence type="ECO:0000256" key="3">
    <source>
        <dbReference type="ARBA" id="ARBA00022516"/>
    </source>
</evidence>
<dbReference type="PRINTS" id="PR00081">
    <property type="entry name" value="GDHRDH"/>
</dbReference>
<evidence type="ECO:0000256" key="2">
    <source>
        <dbReference type="ARBA" id="ARBA00009233"/>
    </source>
</evidence>
<feature type="signal peptide" evidence="9">
    <location>
        <begin position="1"/>
        <end position="31"/>
    </location>
</feature>
<feature type="region of interest" description="Disordered" evidence="8">
    <location>
        <begin position="85"/>
        <end position="104"/>
    </location>
</feature>
<dbReference type="Gene3D" id="1.10.8.400">
    <property type="entry name" value="Enoyl acyl carrier protein reductase"/>
    <property type="match status" value="1"/>
</dbReference>
<evidence type="ECO:0000256" key="1">
    <source>
        <dbReference type="ARBA" id="ARBA00005194"/>
    </source>
</evidence>
<dbReference type="CDD" id="cd05372">
    <property type="entry name" value="ENR_SDR"/>
    <property type="match status" value="1"/>
</dbReference>
<dbReference type="FunFam" id="1.10.8.400:FF:000001">
    <property type="entry name" value="Enoyl-[acyl-carrier-protein] reductase [NADH]"/>
    <property type="match status" value="1"/>
</dbReference>
<evidence type="ECO:0000313" key="11">
    <source>
        <dbReference type="Proteomes" id="UP000221165"/>
    </source>
</evidence>
<evidence type="ECO:0000313" key="10">
    <source>
        <dbReference type="EMBL" id="PHJ24755.1"/>
    </source>
</evidence>
<organism evidence="10 11">
    <name type="scientific">Cystoisospora suis</name>
    <dbReference type="NCBI Taxonomy" id="483139"/>
    <lineage>
        <taxon>Eukaryota</taxon>
        <taxon>Sar</taxon>
        <taxon>Alveolata</taxon>
        <taxon>Apicomplexa</taxon>
        <taxon>Conoidasida</taxon>
        <taxon>Coccidia</taxon>
        <taxon>Eucoccidiorida</taxon>
        <taxon>Eimeriorina</taxon>
        <taxon>Sarcocystidae</taxon>
        <taxon>Cystoisospora</taxon>
    </lineage>
</organism>
<sequence length="419" mass="44165">MEFSTKCAFLFLNTLSLTTSTVFLRPQTCYAFNVPVSPTNLRSSSLLSSCTPGSPLSSATSSRSCQSAASRSAFSRSFSKALPKTLGESAGTTPDTAVKSGSSAQASTTAQFATPLDLRGKTAFVAGVADSHGYGWSIAKQLASTGVKVALGTWPPVFGLFKKSFESGRFDEDRQLPNGTLMDFAGVYPLDAAFDKPEDVPQDVKENKRYAGVKNYTISEVAEAVKKDLGKIDILVHSLANGPEVTKPLLETSRKGYLAASSSSAYSFVSLLQHFGPIMNEGGSAMSLTYIASERVIPGYGGGMSSAKAALESDTRTLAWEAGQKYGVRVNTISAGPLKSRAASAIGKSGEKSFIDYAIDYSYNNAPLKRDLSSDDVGSAALFLLSPMARAVTGVTLYVDNGLHAMGQAIDSRSMPPTA</sequence>
<dbReference type="GO" id="GO:0004318">
    <property type="term" value="F:enoyl-[acyl-carrier-protein] reductase (NADH) activity"/>
    <property type="evidence" value="ECO:0007669"/>
    <property type="project" value="InterPro"/>
</dbReference>
<name>A0A2C6LCF4_9APIC</name>
<dbReference type="Gene3D" id="3.40.50.720">
    <property type="entry name" value="NAD(P)-binding Rossmann-like Domain"/>
    <property type="match status" value="1"/>
</dbReference>
<proteinExistence type="inferred from homology"/>
<dbReference type="Proteomes" id="UP000221165">
    <property type="component" value="Unassembled WGS sequence"/>
</dbReference>
<evidence type="ECO:0000256" key="7">
    <source>
        <dbReference type="ARBA" id="ARBA00023160"/>
    </source>
</evidence>
<dbReference type="GO" id="GO:0006633">
    <property type="term" value="P:fatty acid biosynthetic process"/>
    <property type="evidence" value="ECO:0007669"/>
    <property type="project" value="UniProtKB-KW"/>
</dbReference>
<comment type="pathway">
    <text evidence="1">Lipid metabolism; fatty acid biosynthesis.</text>
</comment>
<dbReference type="PANTHER" id="PTHR43159:SF2">
    <property type="entry name" value="ENOYL-[ACYL-CARRIER-PROTEIN] REDUCTASE [NADH], CHLOROPLASTIC"/>
    <property type="match status" value="1"/>
</dbReference>
<dbReference type="SUPFAM" id="SSF51735">
    <property type="entry name" value="NAD(P)-binding Rossmann-fold domains"/>
    <property type="match status" value="1"/>
</dbReference>
<keyword evidence="5" id="KW-0560">Oxidoreductase</keyword>
<dbReference type="GeneID" id="94424806"/>
<comment type="caution">
    <text evidence="10">The sequence shown here is derived from an EMBL/GenBank/DDBJ whole genome shotgun (WGS) entry which is preliminary data.</text>
</comment>
<evidence type="ECO:0000256" key="5">
    <source>
        <dbReference type="ARBA" id="ARBA00023002"/>
    </source>
</evidence>
<dbReference type="PANTHER" id="PTHR43159">
    <property type="entry name" value="ENOYL-[ACYL-CARRIER-PROTEIN] REDUCTASE"/>
    <property type="match status" value="1"/>
</dbReference>
<dbReference type="InterPro" id="IPR014358">
    <property type="entry name" value="Enoyl-ACP_Rdtase_NADH"/>
</dbReference>
<dbReference type="InterPro" id="IPR036291">
    <property type="entry name" value="NAD(P)-bd_dom_sf"/>
</dbReference>
<keyword evidence="4" id="KW-0276">Fatty acid metabolism</keyword>
<dbReference type="VEuPathDB" id="ToxoDB:CSUI_001389"/>
<dbReference type="Pfam" id="PF13561">
    <property type="entry name" value="adh_short_C2"/>
    <property type="match status" value="1"/>
</dbReference>
<reference evidence="10 11" key="1">
    <citation type="journal article" date="2017" name="Int. J. Parasitol.">
        <title>The genome of the protozoan parasite Cystoisospora suis and a reverse vaccinology approach to identify vaccine candidates.</title>
        <authorList>
            <person name="Palmieri N."/>
            <person name="Shrestha A."/>
            <person name="Ruttkowski B."/>
            <person name="Beck T."/>
            <person name="Vogl C."/>
            <person name="Tomley F."/>
            <person name="Blake D.P."/>
            <person name="Joachim A."/>
        </authorList>
    </citation>
    <scope>NUCLEOTIDE SEQUENCE [LARGE SCALE GENOMIC DNA]</scope>
    <source>
        <strain evidence="10 11">Wien I</strain>
    </source>
</reference>
<dbReference type="RefSeq" id="XP_067926427.1">
    <property type="nucleotide sequence ID" value="XM_068061595.1"/>
</dbReference>
<dbReference type="AlphaFoldDB" id="A0A2C6LCF4"/>
<keyword evidence="9" id="KW-0732">Signal</keyword>
<comment type="similarity">
    <text evidence="2">Belongs to the short-chain dehydrogenases/reductases (SDR) family. FabI subfamily.</text>
</comment>